<dbReference type="PANTHER" id="PTHR42643">
    <property type="entry name" value="IONOTROPIC RECEPTOR 20A-RELATED"/>
    <property type="match status" value="1"/>
</dbReference>
<keyword evidence="3" id="KW-0812">Transmembrane</keyword>
<reference evidence="8 9" key="1">
    <citation type="journal article" date="2017" name="G3 (Bethesda)">
        <title>The Physical Genome Mapping of Anopheles albimanus Corrected Scaffold Misassemblies and Identified Interarm Rearrangements in Genus Anopheles.</title>
        <authorList>
            <person name="Artemov G.N."/>
            <person name="Peery A.N."/>
            <person name="Jiang X."/>
            <person name="Tu Z."/>
            <person name="Stegniy V.N."/>
            <person name="Sharakhova M.V."/>
            <person name="Sharakhov I.V."/>
        </authorList>
    </citation>
    <scope>NUCLEOTIDE SEQUENCE [LARGE SCALE GENOMIC DNA]</scope>
    <source>
        <strain evidence="8 9">ALBI9_A</strain>
    </source>
</reference>
<dbReference type="GO" id="GO:0005886">
    <property type="term" value="C:plasma membrane"/>
    <property type="evidence" value="ECO:0007669"/>
    <property type="project" value="UniProtKB-SubCell"/>
</dbReference>
<keyword evidence="6" id="KW-0675">Receptor</keyword>
<dbReference type="VEuPathDB" id="VectorBase:AALB005703"/>
<keyword evidence="5" id="KW-0472">Membrane</keyword>
<evidence type="ECO:0000256" key="3">
    <source>
        <dbReference type="ARBA" id="ARBA00022692"/>
    </source>
</evidence>
<protein>
    <recommendedName>
        <fullName evidence="10">Ionotropic glutamate receptor C-terminal domain-containing protein</fullName>
    </recommendedName>
</protein>
<dbReference type="InterPro" id="IPR052192">
    <property type="entry name" value="Insect_Ionotropic_Sensory_Rcpt"/>
</dbReference>
<comment type="subcellular location">
    <subcellularLocation>
        <location evidence="1">Cell membrane</location>
        <topology evidence="1">Multi-pass membrane protein</topology>
    </subcellularLocation>
</comment>
<keyword evidence="7" id="KW-0325">Glycoprotein</keyword>
<dbReference type="AlphaFoldDB" id="A0A182FGR2"/>
<proteinExistence type="predicted"/>
<dbReference type="PANTHER" id="PTHR42643:SF41">
    <property type="entry name" value="IONOTROPIC RECEPTOR 20A-RELATED"/>
    <property type="match status" value="1"/>
</dbReference>
<reference evidence="8" key="2">
    <citation type="submission" date="2022-08" db="UniProtKB">
        <authorList>
            <consortium name="EnsemblMetazoa"/>
        </authorList>
    </citation>
    <scope>IDENTIFICATION</scope>
    <source>
        <strain evidence="8">STECLA/ALBI9_A</strain>
    </source>
</reference>
<evidence type="ECO:0000313" key="9">
    <source>
        <dbReference type="Proteomes" id="UP000069272"/>
    </source>
</evidence>
<evidence type="ECO:0000256" key="1">
    <source>
        <dbReference type="ARBA" id="ARBA00004651"/>
    </source>
</evidence>
<evidence type="ECO:0000256" key="6">
    <source>
        <dbReference type="ARBA" id="ARBA00023170"/>
    </source>
</evidence>
<organism evidence="8 9">
    <name type="scientific">Anopheles albimanus</name>
    <name type="common">New world malaria mosquito</name>
    <dbReference type="NCBI Taxonomy" id="7167"/>
    <lineage>
        <taxon>Eukaryota</taxon>
        <taxon>Metazoa</taxon>
        <taxon>Ecdysozoa</taxon>
        <taxon>Arthropoda</taxon>
        <taxon>Hexapoda</taxon>
        <taxon>Insecta</taxon>
        <taxon>Pterygota</taxon>
        <taxon>Neoptera</taxon>
        <taxon>Endopterygota</taxon>
        <taxon>Diptera</taxon>
        <taxon>Nematocera</taxon>
        <taxon>Culicoidea</taxon>
        <taxon>Culicidae</taxon>
        <taxon>Anophelinae</taxon>
        <taxon>Anopheles</taxon>
    </lineage>
</organism>
<keyword evidence="9" id="KW-1185">Reference proteome</keyword>
<sequence>MYGYKQASLVIMDATGFGKQNRFTGQEYWFNWNEQQNGSLIDHYFPNKLSNLHGYQFRLFGIYEFPYLIDMGKNRTAGVLHESLRYLFERQLNGTISVTHEQRIAADATFAYTDFRLTYMHDVTMKERIGSCIVCPFHTERDILGHLLKPFSVGIWLLVGGVLIIFRLLGLLFPRLFPRNLLSVMMFSESVTYRLPFPTRILSFATTVFVFFLSEAYNAKIISLMALPASYERPETLAEFKRSDLKIAIPGVRTQLLRDELPGKLLNHRRAQELYEERQEELYSEYCTVMPWYQALLFSSSGHQDPSAYQLYLLQEQVIERFLALQLAINSPFYPTFVEFFERYFQSGIWMYRVEWIRNGLASMVNKRDEQFDSVVFHFEDLSCIWALIVVGWVVSSTVFLGEMVWNWSQTSGKTPHQKRECIIIIVFIVV</sequence>
<keyword evidence="4" id="KW-1133">Transmembrane helix</keyword>
<evidence type="ECO:0008006" key="10">
    <source>
        <dbReference type="Google" id="ProtNLM"/>
    </source>
</evidence>
<evidence type="ECO:0000256" key="4">
    <source>
        <dbReference type="ARBA" id="ARBA00022989"/>
    </source>
</evidence>
<dbReference type="Proteomes" id="UP000069272">
    <property type="component" value="Chromosome 3L"/>
</dbReference>
<evidence type="ECO:0000256" key="2">
    <source>
        <dbReference type="ARBA" id="ARBA00022475"/>
    </source>
</evidence>
<dbReference type="EnsemblMetazoa" id="AALB005703-RA">
    <property type="protein sequence ID" value="AALB005703-PA"/>
    <property type="gene ID" value="AALB005703"/>
</dbReference>
<dbReference type="STRING" id="7167.A0A182FGR2"/>
<accession>A0A182FGR2</accession>
<evidence type="ECO:0000256" key="7">
    <source>
        <dbReference type="ARBA" id="ARBA00023180"/>
    </source>
</evidence>
<name>A0A182FGR2_ANOAL</name>
<keyword evidence="2" id="KW-1003">Cell membrane</keyword>
<evidence type="ECO:0000313" key="8">
    <source>
        <dbReference type="EnsemblMetazoa" id="AALB005703-PA"/>
    </source>
</evidence>
<evidence type="ECO:0000256" key="5">
    <source>
        <dbReference type="ARBA" id="ARBA00023136"/>
    </source>
</evidence>